<dbReference type="Gene3D" id="3.40.50.150">
    <property type="entry name" value="Vaccinia Virus protein VP39"/>
    <property type="match status" value="1"/>
</dbReference>
<evidence type="ECO:0000256" key="4">
    <source>
        <dbReference type="ARBA" id="ARBA00022691"/>
    </source>
</evidence>
<dbReference type="SUPFAM" id="SSF50249">
    <property type="entry name" value="Nucleic acid-binding proteins"/>
    <property type="match status" value="1"/>
</dbReference>
<dbReference type="InterPro" id="IPR012340">
    <property type="entry name" value="NA-bd_OB-fold"/>
</dbReference>
<dbReference type="Gene3D" id="2.40.50.140">
    <property type="entry name" value="Nucleic acid-binding proteins"/>
    <property type="match status" value="1"/>
</dbReference>
<evidence type="ECO:0000313" key="9">
    <source>
        <dbReference type="EMBL" id="MBO0333451.1"/>
    </source>
</evidence>
<name>A0ABS3F4N1_9PROT</name>
<comment type="similarity">
    <text evidence="6">Belongs to the class I-like SAM-binding methyltransferase superfamily. RNA M5U methyltransferase family.</text>
</comment>
<dbReference type="InterPro" id="IPR002792">
    <property type="entry name" value="TRAM_dom"/>
</dbReference>
<feature type="binding site" evidence="6">
    <location>
        <position position="350"/>
    </location>
    <ligand>
        <name>S-adenosyl-L-methionine</name>
        <dbReference type="ChEBI" id="CHEBI:59789"/>
    </ligand>
</feature>
<dbReference type="Gene3D" id="2.40.50.1070">
    <property type="match status" value="1"/>
</dbReference>
<keyword evidence="2 6" id="KW-0489">Methyltransferase</keyword>
<keyword evidence="4 6" id="KW-0949">S-adenosyl-L-methionine</keyword>
<evidence type="ECO:0000256" key="1">
    <source>
        <dbReference type="ARBA" id="ARBA00022485"/>
    </source>
</evidence>
<dbReference type="PANTHER" id="PTHR11061:SF49">
    <property type="entry name" value="23S RRNA (URACIL(1939)-C(5))-METHYLTRANSFERASE RLMD"/>
    <property type="match status" value="1"/>
</dbReference>
<dbReference type="Pfam" id="PF05958">
    <property type="entry name" value="tRNA_U5-meth_tr"/>
    <property type="match status" value="1"/>
</dbReference>
<keyword evidence="3 6" id="KW-0808">Transferase</keyword>
<evidence type="ECO:0000256" key="7">
    <source>
        <dbReference type="PROSITE-ProRule" id="PRU10015"/>
    </source>
</evidence>
<keyword evidence="10" id="KW-1185">Reference proteome</keyword>
<comment type="caution">
    <text evidence="9">The sequence shown here is derived from an EMBL/GenBank/DDBJ whole genome shotgun (WGS) entry which is preliminary data.</text>
</comment>
<evidence type="ECO:0000256" key="5">
    <source>
        <dbReference type="ARBA" id="ARBA00023014"/>
    </source>
</evidence>
<dbReference type="PANTHER" id="PTHR11061">
    <property type="entry name" value="RNA M5U METHYLTRANSFERASE"/>
    <property type="match status" value="1"/>
</dbReference>
<proteinExistence type="inferred from homology"/>
<keyword evidence="5" id="KW-0411">Iron-sulfur</keyword>
<dbReference type="EC" id="2.1.1.190" evidence="9"/>
<dbReference type="SUPFAM" id="SSF53335">
    <property type="entry name" value="S-adenosyl-L-methionine-dependent methyltransferases"/>
    <property type="match status" value="1"/>
</dbReference>
<dbReference type="RefSeq" id="WP_207043787.1">
    <property type="nucleotide sequence ID" value="NZ_JAFLNC010000002.1"/>
</dbReference>
<accession>A0ABS3F4N1</accession>
<organism evidence="9 10">
    <name type="scientific">Sneathiella sedimenti</name>
    <dbReference type="NCBI Taxonomy" id="2816034"/>
    <lineage>
        <taxon>Bacteria</taxon>
        <taxon>Pseudomonadati</taxon>
        <taxon>Pseudomonadota</taxon>
        <taxon>Alphaproteobacteria</taxon>
        <taxon>Sneathiellales</taxon>
        <taxon>Sneathiellaceae</taxon>
        <taxon>Sneathiella</taxon>
    </lineage>
</organism>
<reference evidence="9 10" key="1">
    <citation type="submission" date="2021-03" db="EMBL/GenBank/DDBJ databases">
        <title>Sneathiella sp. CAU 1612 isolated from Kang Won-do.</title>
        <authorList>
            <person name="Kim W."/>
        </authorList>
    </citation>
    <scope>NUCLEOTIDE SEQUENCE [LARGE SCALE GENOMIC DNA]</scope>
    <source>
        <strain evidence="9 10">CAU 1612</strain>
    </source>
</reference>
<dbReference type="NCBIfam" id="TIGR00479">
    <property type="entry name" value="rumA"/>
    <property type="match status" value="1"/>
</dbReference>
<gene>
    <name evidence="9" type="primary">rlmD</name>
    <name evidence="9" type="ORF">J0X12_07495</name>
</gene>
<feature type="domain" description="TRAM" evidence="8">
    <location>
        <begin position="1"/>
        <end position="54"/>
    </location>
</feature>
<feature type="active site" evidence="7">
    <location>
        <position position="376"/>
    </location>
</feature>
<dbReference type="PROSITE" id="PS51687">
    <property type="entry name" value="SAM_MT_RNA_M5U"/>
    <property type="match status" value="1"/>
</dbReference>
<feature type="binding site" evidence="6">
    <location>
        <position position="284"/>
    </location>
    <ligand>
        <name>S-adenosyl-L-methionine</name>
        <dbReference type="ChEBI" id="CHEBI:59789"/>
    </ligand>
</feature>
<keyword evidence="1" id="KW-0479">Metal-binding</keyword>
<evidence type="ECO:0000256" key="6">
    <source>
        <dbReference type="PROSITE-ProRule" id="PRU01024"/>
    </source>
</evidence>
<evidence type="ECO:0000259" key="8">
    <source>
        <dbReference type="PROSITE" id="PS50926"/>
    </source>
</evidence>
<feature type="binding site" evidence="6">
    <location>
        <position position="257"/>
    </location>
    <ligand>
        <name>S-adenosyl-L-methionine</name>
        <dbReference type="ChEBI" id="CHEBI:59789"/>
    </ligand>
</feature>
<dbReference type="GO" id="GO:0032259">
    <property type="term" value="P:methylation"/>
    <property type="evidence" value="ECO:0007669"/>
    <property type="project" value="UniProtKB-KW"/>
</dbReference>
<dbReference type="InterPro" id="IPR010280">
    <property type="entry name" value="U5_MeTrfase_fam"/>
</dbReference>
<dbReference type="InterPro" id="IPR029063">
    <property type="entry name" value="SAM-dependent_MTases_sf"/>
</dbReference>
<dbReference type="EMBL" id="JAFLNC010000002">
    <property type="protein sequence ID" value="MBO0333451.1"/>
    <property type="molecule type" value="Genomic_DNA"/>
</dbReference>
<feature type="active site" description="Nucleophile" evidence="6">
    <location>
        <position position="376"/>
    </location>
</feature>
<keyword evidence="1" id="KW-0408">Iron</keyword>
<dbReference type="InterPro" id="IPR030390">
    <property type="entry name" value="MeTrfase_TrmA_AS"/>
</dbReference>
<protein>
    <submittedName>
        <fullName evidence="9">23S rRNA (Uracil(1939)-C(5))-methyltransferase RlmD</fullName>
        <ecNumber evidence="9">2.1.1.190</ecNumber>
    </submittedName>
</protein>
<sequence length="419" mass="44970">MTVELAIDHIGSAGDGVAEKDGKSYYVPFTAPGDWLRASVLEERGNGSVAAIDEIFTPGPDRIDPTCRHFGTCGGCSLQHLTPAFTADWKRQRIIDCLSMAGIDGANVLETLTSPLGSRRRVEFIAAKRKKGVMVGFHLRRSHQIFDVGDCPVIDATLLALVKPLRALLPSLLKRNSEAKIMATVSENGPDLLITAKKELDLETREALAAFTEEQQLARIAWQQSAKEIPEAIAARLPAVVRLNDVPVTLPPGSFLQASKAGETSLAEFAKSALGDAKTITDLFAGVGSFTFPLAAGARVHAVEGDTELVAGLQAAANRAILPVTSETRDLYHRPLLTDELNAYDGLVFDPPRAGAKAQAEEIAKCDIPVVVAISCNPVTFARDVRTLIDGGYQLGDVLPVDQFLFSPHVEMAAVLKRD</sequence>
<evidence type="ECO:0000256" key="2">
    <source>
        <dbReference type="ARBA" id="ARBA00022603"/>
    </source>
</evidence>
<evidence type="ECO:0000256" key="3">
    <source>
        <dbReference type="ARBA" id="ARBA00022679"/>
    </source>
</evidence>
<feature type="binding site" evidence="6">
    <location>
        <position position="304"/>
    </location>
    <ligand>
        <name>S-adenosyl-L-methionine</name>
        <dbReference type="ChEBI" id="CHEBI:59789"/>
    </ligand>
</feature>
<dbReference type="PROSITE" id="PS50926">
    <property type="entry name" value="TRAM"/>
    <property type="match status" value="1"/>
</dbReference>
<evidence type="ECO:0000313" key="10">
    <source>
        <dbReference type="Proteomes" id="UP000664761"/>
    </source>
</evidence>
<dbReference type="GO" id="GO:0008168">
    <property type="term" value="F:methyltransferase activity"/>
    <property type="evidence" value="ECO:0007669"/>
    <property type="project" value="UniProtKB-KW"/>
</dbReference>
<keyword evidence="1" id="KW-0004">4Fe-4S</keyword>
<dbReference type="PROSITE" id="PS01230">
    <property type="entry name" value="TRMA_1"/>
    <property type="match status" value="1"/>
</dbReference>
<dbReference type="Proteomes" id="UP000664761">
    <property type="component" value="Unassembled WGS sequence"/>
</dbReference>